<name>A0AAX4NYK0_9CHLO</name>
<dbReference type="Pfam" id="PF19745">
    <property type="entry name" value="FUT8_N_cat"/>
    <property type="match status" value="1"/>
</dbReference>
<dbReference type="SUPFAM" id="SSF49785">
    <property type="entry name" value="Galactose-binding domain-like"/>
    <property type="match status" value="1"/>
</dbReference>
<feature type="signal peptide" evidence="2">
    <location>
        <begin position="1"/>
        <end position="24"/>
    </location>
</feature>
<evidence type="ECO:0000313" key="5">
    <source>
        <dbReference type="Proteomes" id="UP001472866"/>
    </source>
</evidence>
<organism evidence="4 5">
    <name type="scientific">Chloropicon roscoffensis</name>
    <dbReference type="NCBI Taxonomy" id="1461544"/>
    <lineage>
        <taxon>Eukaryota</taxon>
        <taxon>Viridiplantae</taxon>
        <taxon>Chlorophyta</taxon>
        <taxon>Chloropicophyceae</taxon>
        <taxon>Chloropicales</taxon>
        <taxon>Chloropicaceae</taxon>
        <taxon>Chloropicon</taxon>
    </lineage>
</organism>
<dbReference type="Gene3D" id="3.40.50.11350">
    <property type="match status" value="1"/>
</dbReference>
<feature type="region of interest" description="Disordered" evidence="1">
    <location>
        <begin position="32"/>
        <end position="56"/>
    </location>
</feature>
<feature type="domain" description="Alpha-(1,6)-fucosyltransferase N- and catalytic" evidence="3">
    <location>
        <begin position="439"/>
        <end position="610"/>
    </location>
</feature>
<gene>
    <name evidence="4" type="ORF">HKI87_01g04320</name>
</gene>
<evidence type="ECO:0000313" key="4">
    <source>
        <dbReference type="EMBL" id="WZN58908.1"/>
    </source>
</evidence>
<evidence type="ECO:0000259" key="3">
    <source>
        <dbReference type="Pfam" id="PF19745"/>
    </source>
</evidence>
<reference evidence="4 5" key="1">
    <citation type="submission" date="2024-03" db="EMBL/GenBank/DDBJ databases">
        <title>Complete genome sequence of the green alga Chloropicon roscoffensis RCC1871.</title>
        <authorList>
            <person name="Lemieux C."/>
            <person name="Pombert J.-F."/>
            <person name="Otis C."/>
            <person name="Turmel M."/>
        </authorList>
    </citation>
    <scope>NUCLEOTIDE SEQUENCE [LARGE SCALE GENOMIC DNA]</scope>
    <source>
        <strain evidence="4 5">RCC1871</strain>
    </source>
</reference>
<feature type="chain" id="PRO_5043937727" evidence="2">
    <location>
        <begin position="25"/>
        <end position="632"/>
    </location>
</feature>
<dbReference type="InterPro" id="IPR008979">
    <property type="entry name" value="Galactose-bd-like_sf"/>
</dbReference>
<dbReference type="AlphaFoldDB" id="A0AAX4NYK0"/>
<keyword evidence="5" id="KW-1185">Reference proteome</keyword>
<dbReference type="PANTHER" id="PTHR13132:SF29">
    <property type="entry name" value="ALPHA-(1,6)-FUCOSYLTRANSFERASE"/>
    <property type="match status" value="1"/>
</dbReference>
<proteinExistence type="predicted"/>
<dbReference type="PANTHER" id="PTHR13132">
    <property type="entry name" value="ALPHA- 1,6 -FUCOSYLTRANSFERASE"/>
    <property type="match status" value="1"/>
</dbReference>
<dbReference type="InterPro" id="IPR045573">
    <property type="entry name" value="Fut8_N_cat"/>
</dbReference>
<evidence type="ECO:0000256" key="2">
    <source>
        <dbReference type="SAM" id="SignalP"/>
    </source>
</evidence>
<keyword evidence="2" id="KW-0732">Signal</keyword>
<dbReference type="Gene3D" id="2.60.120.260">
    <property type="entry name" value="Galactose-binding domain-like"/>
    <property type="match status" value="1"/>
</dbReference>
<evidence type="ECO:0000256" key="1">
    <source>
        <dbReference type="SAM" id="MobiDB-lite"/>
    </source>
</evidence>
<sequence length="632" mass="69744">MKKPRTLVAIAVLLLLALVGLNKSSVRESRFPGTATAQVPIGGEAPATTSSEASLAPPAVAQGASVATSDLNSTRSTNVVNKAAKVTLSSGGSPAPLLDSKTHGYYKDKSASVCTDSQKDPWIEVDLGATFLVRHVELWAPKKSCDSIKFKGRCEKSQDMMVVTKKSPMTIEVLGEAREAVGSLRIGNSRAIYAWDGVEQRARYVRISVAGERQRVCGTEVKVFVEDDNFRLCDARTCKFGTCKCLDEACKRKKCACGSDKIGEHDCVTNPLQDWWYFPVEGTGPLGGSWNWDTGKVAQVTTKLARLQNPKSCAKSNDVKGLIGAQGRGAGLASTLHFISGHLSEAYRTKKPFVFGGRMNYAGTKFCKEKDMYGDPDCYFEPLAGGPCLKKKEEVRRAYKPISGPSRHPNRCAIGKLCNDVGHFRYLPKDFEESGMGLLHFRSAVVSQLVRVNNATAGLLNLEKLKADIGFRHPIIGVHIRHGDACHTTDRKGRCKGLAHYLPEIRTLAERYKTNRVYIATDDDQVLKTTKSYSKEFEFIYADSFSRDLFDSKDQIEYRKDLWTGSNNKGHSIMLSSLIDLLLLAECDYLVLHLLSNLSRLALELAASRKEAIPPYFSKDGPWCQHWKMCTS</sequence>
<dbReference type="GO" id="GO:0046921">
    <property type="term" value="F:alpha-(1-&gt;6)-fucosyltransferase activity"/>
    <property type="evidence" value="ECO:0007669"/>
    <property type="project" value="TreeGrafter"/>
</dbReference>
<protein>
    <submittedName>
        <fullName evidence="4">Alpha-(1,6)-fucosyltransferase</fullName>
    </submittedName>
</protein>
<dbReference type="GO" id="GO:0006487">
    <property type="term" value="P:protein N-linked glycosylation"/>
    <property type="evidence" value="ECO:0007669"/>
    <property type="project" value="TreeGrafter"/>
</dbReference>
<accession>A0AAX4NYK0</accession>
<dbReference type="Proteomes" id="UP001472866">
    <property type="component" value="Chromosome 01"/>
</dbReference>
<dbReference type="EMBL" id="CP151501">
    <property type="protein sequence ID" value="WZN58908.1"/>
    <property type="molecule type" value="Genomic_DNA"/>
</dbReference>